<dbReference type="GO" id="GO:0016301">
    <property type="term" value="F:kinase activity"/>
    <property type="evidence" value="ECO:0007669"/>
    <property type="project" value="UniProtKB-KW"/>
</dbReference>
<keyword evidence="1 3" id="KW-0175">Coiled coil</keyword>
<dbReference type="Pfam" id="PF07765">
    <property type="entry name" value="KIP1"/>
    <property type="match status" value="1"/>
</dbReference>
<dbReference type="InterPro" id="IPR051861">
    <property type="entry name" value="NET_actin-binding_domain"/>
</dbReference>
<evidence type="ECO:0000256" key="1">
    <source>
        <dbReference type="ARBA" id="ARBA00023054"/>
    </source>
</evidence>
<feature type="coiled-coil region" evidence="3">
    <location>
        <begin position="280"/>
        <end position="309"/>
    </location>
</feature>
<feature type="compositionally biased region" description="Low complexity" evidence="4">
    <location>
        <begin position="117"/>
        <end position="132"/>
    </location>
</feature>
<accession>A0A199UFN5</accession>
<reference evidence="6 7" key="1">
    <citation type="journal article" date="2016" name="DNA Res.">
        <title>The draft genome of MD-2 pineapple using hybrid error correction of long reads.</title>
        <authorList>
            <person name="Redwan R.M."/>
            <person name="Saidin A."/>
            <person name="Kumar S.V."/>
        </authorList>
    </citation>
    <scope>NUCLEOTIDE SEQUENCE [LARGE SCALE GENOMIC DNA]</scope>
    <source>
        <strain evidence="7">cv. MD2</strain>
        <tissue evidence="6">Leaf</tissue>
    </source>
</reference>
<keyword evidence="6" id="KW-0418">Kinase</keyword>
<gene>
    <name evidence="6" type="ORF">ACMD2_00559</name>
</gene>
<dbReference type="Proteomes" id="UP000092600">
    <property type="component" value="Unassembled WGS sequence"/>
</dbReference>
<feature type="domain" description="NAB" evidence="5">
    <location>
        <begin position="9"/>
        <end position="96"/>
    </location>
</feature>
<feature type="region of interest" description="Disordered" evidence="4">
    <location>
        <begin position="95"/>
        <end position="149"/>
    </location>
</feature>
<dbReference type="PANTHER" id="PTHR32258:SF26">
    <property type="entry name" value="KINASE INTERACTING (KIP1-LIKE) FAMILY PROTEIN"/>
    <property type="match status" value="1"/>
</dbReference>
<protein>
    <submittedName>
        <fullName evidence="6">Kinase-interacting family protein</fullName>
    </submittedName>
</protein>
<comment type="caution">
    <text evidence="6">The sequence shown here is derived from an EMBL/GenBank/DDBJ whole genome shotgun (WGS) entry which is preliminary data.</text>
</comment>
<sequence>MAKTTAAANAAAACHPALRSSSPCPPWLQAALQDIEERVRSLAVSLPDEEEDAAHSFAERAENYYQKRPQLLALLQDLHLRYLHLADRYSQSLLKSHHHLRPPIPSESDADDDDAASAEISDAESALSFQPLPRNPDHDPDPDPAPAPDLDLDLVVAELVAASVERDLAAAAAAEAERRRSESARKIELQGSLVEVLESERMVLLGENARLGFRAAAAEEEAAAAAAELGWVRRRAAEMARAVVELREERRVCALGRRIEGLQARVYALERRNRAWCDAAAAAEKERAAERAEAERLRAENRRLAAAAARRGGGGAVGRWWERVTRMEWAPCVPHVRGGKGAGLVT</sequence>
<evidence type="ECO:0000256" key="3">
    <source>
        <dbReference type="SAM" id="Coils"/>
    </source>
</evidence>
<evidence type="ECO:0000313" key="6">
    <source>
        <dbReference type="EMBL" id="OAY63526.1"/>
    </source>
</evidence>
<dbReference type="PROSITE" id="PS51774">
    <property type="entry name" value="NAB"/>
    <property type="match status" value="1"/>
</dbReference>
<organism evidence="6 7">
    <name type="scientific">Ananas comosus</name>
    <name type="common">Pineapple</name>
    <name type="synonym">Ananas ananas</name>
    <dbReference type="NCBI Taxonomy" id="4615"/>
    <lineage>
        <taxon>Eukaryota</taxon>
        <taxon>Viridiplantae</taxon>
        <taxon>Streptophyta</taxon>
        <taxon>Embryophyta</taxon>
        <taxon>Tracheophyta</taxon>
        <taxon>Spermatophyta</taxon>
        <taxon>Magnoliopsida</taxon>
        <taxon>Liliopsida</taxon>
        <taxon>Poales</taxon>
        <taxon>Bromeliaceae</taxon>
        <taxon>Bromelioideae</taxon>
        <taxon>Ananas</taxon>
    </lineage>
</organism>
<dbReference type="STRING" id="4615.A0A199UFN5"/>
<evidence type="ECO:0000313" key="7">
    <source>
        <dbReference type="Proteomes" id="UP000092600"/>
    </source>
</evidence>
<dbReference type="EMBL" id="LSRQ01008337">
    <property type="protein sequence ID" value="OAY63526.1"/>
    <property type="molecule type" value="Genomic_DNA"/>
</dbReference>
<keyword evidence="6" id="KW-0808">Transferase</keyword>
<evidence type="ECO:0000256" key="4">
    <source>
        <dbReference type="SAM" id="MobiDB-lite"/>
    </source>
</evidence>
<name>A0A199UFN5_ANACO</name>
<dbReference type="PANTHER" id="PTHR32258">
    <property type="entry name" value="PROTEIN NETWORKED 4A"/>
    <property type="match status" value="1"/>
</dbReference>
<dbReference type="AlphaFoldDB" id="A0A199UFN5"/>
<proteinExistence type="inferred from homology"/>
<feature type="compositionally biased region" description="Low complexity" evidence="4">
    <location>
        <begin position="1"/>
        <end position="13"/>
    </location>
</feature>
<feature type="region of interest" description="Disordered" evidence="4">
    <location>
        <begin position="1"/>
        <end position="22"/>
    </location>
</feature>
<evidence type="ECO:0000256" key="2">
    <source>
        <dbReference type="ARBA" id="ARBA00038006"/>
    </source>
</evidence>
<evidence type="ECO:0000259" key="5">
    <source>
        <dbReference type="PROSITE" id="PS51774"/>
    </source>
</evidence>
<dbReference type="InterPro" id="IPR011684">
    <property type="entry name" value="NAB"/>
</dbReference>
<comment type="similarity">
    <text evidence="2">Belongs to the NET family.</text>
</comment>
<dbReference type="GO" id="GO:0003779">
    <property type="term" value="F:actin binding"/>
    <property type="evidence" value="ECO:0007669"/>
    <property type="project" value="InterPro"/>
</dbReference>